<comment type="similarity">
    <text evidence="1">Belongs to the cytochrome P450 family.</text>
</comment>
<dbReference type="InterPro" id="IPR002401">
    <property type="entry name" value="Cyt_P450_E_grp-I"/>
</dbReference>
<evidence type="ECO:0000256" key="1">
    <source>
        <dbReference type="RuleBase" id="RU000461"/>
    </source>
</evidence>
<proteinExistence type="inferred from homology"/>
<name>A0ABQ5SC48_9CHLO</name>
<keyword evidence="1" id="KW-0349">Heme</keyword>
<comment type="caution">
    <text evidence="3">The sequence shown here is derived from an EMBL/GenBank/DDBJ whole genome shotgun (WGS) entry which is preliminary data.</text>
</comment>
<dbReference type="PROSITE" id="PS00086">
    <property type="entry name" value="CYTOCHROME_P450"/>
    <property type="match status" value="1"/>
</dbReference>
<keyword evidence="1" id="KW-0503">Monooxygenase</keyword>
<dbReference type="InterPro" id="IPR017972">
    <property type="entry name" value="Cyt_P450_CS"/>
</dbReference>
<reference evidence="3 4" key="1">
    <citation type="journal article" date="2023" name="IScience">
        <title>Expanded male sex-determining region conserved during the evolution of homothallism in the green alga Volvox.</title>
        <authorList>
            <person name="Yamamoto K."/>
            <person name="Matsuzaki R."/>
            <person name="Mahakham W."/>
            <person name="Heman W."/>
            <person name="Sekimoto H."/>
            <person name="Kawachi M."/>
            <person name="Minakuchi Y."/>
            <person name="Toyoda A."/>
            <person name="Nozaki H."/>
        </authorList>
    </citation>
    <scope>NUCLEOTIDE SEQUENCE [LARGE SCALE GENOMIC DNA]</scope>
    <source>
        <strain evidence="3 4">NIES-4468</strain>
    </source>
</reference>
<sequence>MLQLDPSVILSLCQALSILALLLILLGLDLDKRWRLHHIPGPPALPFLGSLPQIIKNGSPTFFKQCRTKYGPVFRVAFGRNWVVVVTDPELMRQVGIRRLNRLAFRSLMRGDFARIDDWGLVMARDDYWRLVRNAWQPAFSPASLSGYLPRMVDCAVQLVKRLEKRAVEGGEAARVDIWRELESMTLQVVGSTAYGVDFHAMDSSDDSASVAAATAADTAAATAALTAADAASGRQYGHMLTKACHDFFRHSNMIYGSKYSSVSLLLPELRPLLSTLAHALPDLPFLKLLRARKQLYDDCISLIDNWKAAAAVPTSAAAAMEGLAGGNAAATKAAAVVAPAAPNVAVGSFLGLILSARDKSSGDVLSDLQVTAQVQTFILAGYETTANGLAFAVYCVATNPEVESRLLEEIDSVLGSERAPTEEDLPRLPYTEAVFNEAMRLYPPAHVTSRFENTAVQVGNFTVPPQTPIFLSIFSSHHNPDIWPRAEEFIPERFMPDSPRYAEVCARVPYAHSPFGYGSRTCIGFKFALQEAKVALARMYQRLRFQLEPGQVPLKTMVGLTLSPRNGVWVRPVLRHSRRE</sequence>
<gene>
    <name evidence="3" type="ORF">VaNZ11_011116</name>
</gene>
<dbReference type="Pfam" id="PF00067">
    <property type="entry name" value="p450"/>
    <property type="match status" value="2"/>
</dbReference>
<keyword evidence="2" id="KW-0472">Membrane</keyword>
<accession>A0ABQ5SC48</accession>
<keyword evidence="1" id="KW-0560">Oxidoreductase</keyword>
<feature type="transmembrane region" description="Helical" evidence="2">
    <location>
        <begin position="6"/>
        <end position="28"/>
    </location>
</feature>
<dbReference type="InterPro" id="IPR036396">
    <property type="entry name" value="Cyt_P450_sf"/>
</dbReference>
<dbReference type="InterPro" id="IPR001128">
    <property type="entry name" value="Cyt_P450"/>
</dbReference>
<organism evidence="3 4">
    <name type="scientific">Volvox africanus</name>
    <dbReference type="NCBI Taxonomy" id="51714"/>
    <lineage>
        <taxon>Eukaryota</taxon>
        <taxon>Viridiplantae</taxon>
        <taxon>Chlorophyta</taxon>
        <taxon>core chlorophytes</taxon>
        <taxon>Chlorophyceae</taxon>
        <taxon>CS clade</taxon>
        <taxon>Chlamydomonadales</taxon>
        <taxon>Volvocaceae</taxon>
        <taxon>Volvox</taxon>
    </lineage>
</organism>
<keyword evidence="2" id="KW-0812">Transmembrane</keyword>
<dbReference type="PRINTS" id="PR00463">
    <property type="entry name" value="EP450I"/>
</dbReference>
<dbReference type="EMBL" id="BSDZ01000078">
    <property type="protein sequence ID" value="GLI67209.1"/>
    <property type="molecule type" value="Genomic_DNA"/>
</dbReference>
<keyword evidence="4" id="KW-1185">Reference proteome</keyword>
<dbReference type="SUPFAM" id="SSF48264">
    <property type="entry name" value="Cytochrome P450"/>
    <property type="match status" value="1"/>
</dbReference>
<evidence type="ECO:0000256" key="2">
    <source>
        <dbReference type="SAM" id="Phobius"/>
    </source>
</evidence>
<evidence type="ECO:0008006" key="5">
    <source>
        <dbReference type="Google" id="ProtNLM"/>
    </source>
</evidence>
<keyword evidence="2" id="KW-1133">Transmembrane helix</keyword>
<dbReference type="PRINTS" id="PR00385">
    <property type="entry name" value="P450"/>
</dbReference>
<dbReference type="PANTHER" id="PTHR24301:SF2">
    <property type="entry name" value="THROMBOXANE-A SYNTHASE"/>
    <property type="match status" value="1"/>
</dbReference>
<keyword evidence="1" id="KW-0408">Iron</keyword>
<protein>
    <recommendedName>
        <fullName evidence="5">Cytochrome P450</fullName>
    </recommendedName>
</protein>
<keyword evidence="1" id="KW-0479">Metal-binding</keyword>
<evidence type="ECO:0000313" key="4">
    <source>
        <dbReference type="Proteomes" id="UP001165090"/>
    </source>
</evidence>
<dbReference type="Gene3D" id="1.10.630.10">
    <property type="entry name" value="Cytochrome P450"/>
    <property type="match status" value="1"/>
</dbReference>
<dbReference type="PANTHER" id="PTHR24301">
    <property type="entry name" value="THROMBOXANE-A SYNTHASE"/>
    <property type="match status" value="1"/>
</dbReference>
<evidence type="ECO:0000313" key="3">
    <source>
        <dbReference type="EMBL" id="GLI67209.1"/>
    </source>
</evidence>
<dbReference type="Proteomes" id="UP001165090">
    <property type="component" value="Unassembled WGS sequence"/>
</dbReference>